<proteinExistence type="predicted"/>
<evidence type="ECO:0000313" key="2">
    <source>
        <dbReference type="Proteomes" id="UP000612585"/>
    </source>
</evidence>
<reference evidence="1" key="1">
    <citation type="submission" date="2021-01" db="EMBL/GenBank/DDBJ databases">
        <title>Whole genome shotgun sequence of Virgisporangium aurantiacum NBRC 16421.</title>
        <authorList>
            <person name="Komaki H."/>
            <person name="Tamura T."/>
        </authorList>
    </citation>
    <scope>NUCLEOTIDE SEQUENCE</scope>
    <source>
        <strain evidence="1">NBRC 16421</strain>
    </source>
</reference>
<protein>
    <recommendedName>
        <fullName evidence="3">SUKH-3 immunity protein</fullName>
    </recommendedName>
</protein>
<dbReference type="Proteomes" id="UP000612585">
    <property type="component" value="Unassembled WGS sequence"/>
</dbReference>
<dbReference type="RefSeq" id="WP_204008853.1">
    <property type="nucleotide sequence ID" value="NZ_BOPG01000084.1"/>
</dbReference>
<sequence length="160" mass="16954">MRALPLDVEAALRAVGWDPQTRDEPRAHRWALMLAGYATPDGRSHPIVPPAIEVFARYGGVEMPAGEEGRQVAPGGFRLDPGRVQATVATLAALGSALHTKLTPIGDEGGGTGLLAIDGDGRVFVVDHTGEWFLGDTIEDALTALVLGIQPARIKRDGTW</sequence>
<dbReference type="Pfam" id="PF14433">
    <property type="entry name" value="SUKH-3"/>
    <property type="match status" value="1"/>
</dbReference>
<name>A0A8J3ZF25_9ACTN</name>
<evidence type="ECO:0008006" key="3">
    <source>
        <dbReference type="Google" id="ProtNLM"/>
    </source>
</evidence>
<gene>
    <name evidence="1" type="ORF">Vau01_104280</name>
</gene>
<dbReference type="InterPro" id="IPR025850">
    <property type="entry name" value="SUKH-3"/>
</dbReference>
<dbReference type="EMBL" id="BOPG01000084">
    <property type="protein sequence ID" value="GIJ62912.1"/>
    <property type="molecule type" value="Genomic_DNA"/>
</dbReference>
<dbReference type="AlphaFoldDB" id="A0A8J3ZF25"/>
<evidence type="ECO:0000313" key="1">
    <source>
        <dbReference type="EMBL" id="GIJ62912.1"/>
    </source>
</evidence>
<keyword evidence="2" id="KW-1185">Reference proteome</keyword>
<comment type="caution">
    <text evidence="1">The sequence shown here is derived from an EMBL/GenBank/DDBJ whole genome shotgun (WGS) entry which is preliminary data.</text>
</comment>
<organism evidence="1 2">
    <name type="scientific">Virgisporangium aurantiacum</name>
    <dbReference type="NCBI Taxonomy" id="175570"/>
    <lineage>
        <taxon>Bacteria</taxon>
        <taxon>Bacillati</taxon>
        <taxon>Actinomycetota</taxon>
        <taxon>Actinomycetes</taxon>
        <taxon>Micromonosporales</taxon>
        <taxon>Micromonosporaceae</taxon>
        <taxon>Virgisporangium</taxon>
    </lineage>
</organism>
<accession>A0A8J3ZF25</accession>